<dbReference type="AlphaFoldDB" id="A0A1Y2CQ86"/>
<accession>A0A1Y2CQ86</accession>
<dbReference type="GO" id="GO:0019774">
    <property type="term" value="C:proteasome core complex, beta-subunit complex"/>
    <property type="evidence" value="ECO:0007669"/>
    <property type="project" value="UniProtKB-ARBA"/>
</dbReference>
<keyword evidence="6" id="KW-0888">Threonine protease</keyword>
<keyword evidence="9" id="KW-0865">Zymogen</keyword>
<dbReference type="InterPro" id="IPR000243">
    <property type="entry name" value="Pept_T1A_subB"/>
</dbReference>
<dbReference type="GO" id="GO:0051603">
    <property type="term" value="P:proteolysis involved in protein catabolic process"/>
    <property type="evidence" value="ECO:0007669"/>
    <property type="project" value="InterPro"/>
</dbReference>
<dbReference type="GO" id="GO:0005634">
    <property type="term" value="C:nucleus"/>
    <property type="evidence" value="ECO:0007669"/>
    <property type="project" value="UniProtKB-SubCell"/>
</dbReference>
<proteinExistence type="predicted"/>
<dbReference type="Gene3D" id="3.60.20.10">
    <property type="entry name" value="Glutamine Phosphoribosylpyrophosphate, subunit 1, domain 1"/>
    <property type="match status" value="1"/>
</dbReference>
<keyword evidence="8 11" id="KW-0647">Proteasome</keyword>
<evidence type="ECO:0000256" key="3">
    <source>
        <dbReference type="ARBA" id="ARBA00012039"/>
    </source>
</evidence>
<evidence type="ECO:0000256" key="7">
    <source>
        <dbReference type="ARBA" id="ARBA00022801"/>
    </source>
</evidence>
<name>A0A1Y2CQ86_9FUNG</name>
<dbReference type="GO" id="GO:0005737">
    <property type="term" value="C:cytoplasm"/>
    <property type="evidence" value="ECO:0007669"/>
    <property type="project" value="TreeGrafter"/>
</dbReference>
<dbReference type="PANTHER" id="PTHR32194">
    <property type="entry name" value="METALLOPROTEASE TLDD"/>
    <property type="match status" value="1"/>
</dbReference>
<dbReference type="STRING" id="329046.A0A1Y2CQ86"/>
<evidence type="ECO:0000256" key="2">
    <source>
        <dbReference type="ARBA" id="ARBA00004123"/>
    </source>
</evidence>
<evidence type="ECO:0000313" key="12">
    <source>
        <dbReference type="Proteomes" id="UP000193642"/>
    </source>
</evidence>
<evidence type="ECO:0000256" key="6">
    <source>
        <dbReference type="ARBA" id="ARBA00022698"/>
    </source>
</evidence>
<evidence type="ECO:0000256" key="8">
    <source>
        <dbReference type="ARBA" id="ARBA00022942"/>
    </source>
</evidence>
<dbReference type="InterPro" id="IPR001353">
    <property type="entry name" value="Proteasome_sua/b"/>
</dbReference>
<sequence length="205" mass="21998">MTSLKPGEVDLGYADGVIVGADSRTTTGSYIANRVTDKLTPVHDRIFCCRSGSAADTQAVADIVNYYLQMFTMTEGEAPTVHTAASLFQELCYQNKDSLSAGIIVGGWDKYNGPSVYSIPLGGSLHKQPFAIGGSGSTYIYGYCDSAYKDNMTREEAITFTKNAISLAMSRDGSSGGVIRLAVITKDKVERIFTPGDALPTFWEG</sequence>
<comment type="catalytic activity">
    <reaction evidence="1">
        <text>Cleavage of peptide bonds with very broad specificity.</text>
        <dbReference type="EC" id="3.4.25.1"/>
    </reaction>
</comment>
<keyword evidence="4" id="KW-0963">Cytoplasm</keyword>
<dbReference type="InterPro" id="IPR023333">
    <property type="entry name" value="Proteasome_suB-type"/>
</dbReference>
<dbReference type="InterPro" id="IPR029055">
    <property type="entry name" value="Ntn_hydrolases_N"/>
</dbReference>
<comment type="subcellular location">
    <subcellularLocation>
        <location evidence="2">Nucleus</location>
    </subcellularLocation>
</comment>
<evidence type="ECO:0000256" key="9">
    <source>
        <dbReference type="ARBA" id="ARBA00023145"/>
    </source>
</evidence>
<keyword evidence="12" id="KW-1185">Reference proteome</keyword>
<evidence type="ECO:0000256" key="5">
    <source>
        <dbReference type="ARBA" id="ARBA00022670"/>
    </source>
</evidence>
<reference evidence="11 12" key="1">
    <citation type="submission" date="2016-07" db="EMBL/GenBank/DDBJ databases">
        <title>Pervasive Adenine N6-methylation of Active Genes in Fungi.</title>
        <authorList>
            <consortium name="DOE Joint Genome Institute"/>
            <person name="Mondo S.J."/>
            <person name="Dannebaum R.O."/>
            <person name="Kuo R.C."/>
            <person name="Labutti K."/>
            <person name="Haridas S."/>
            <person name="Kuo A."/>
            <person name="Salamov A."/>
            <person name="Ahrendt S.R."/>
            <person name="Lipzen A."/>
            <person name="Sullivan W."/>
            <person name="Andreopoulos W.B."/>
            <person name="Clum A."/>
            <person name="Lindquist E."/>
            <person name="Daum C."/>
            <person name="Ramamoorthy G.K."/>
            <person name="Gryganskyi A."/>
            <person name="Culley D."/>
            <person name="Magnuson J.K."/>
            <person name="James T.Y."/>
            <person name="O'Malley M.A."/>
            <person name="Stajich J.E."/>
            <person name="Spatafora J.W."/>
            <person name="Visel A."/>
            <person name="Grigoriev I.V."/>
        </authorList>
    </citation>
    <scope>NUCLEOTIDE SEQUENCE [LARGE SCALE GENOMIC DNA]</scope>
    <source>
        <strain evidence="11 12">JEL800</strain>
    </source>
</reference>
<dbReference type="FunFam" id="3.60.20.10:FF:000010">
    <property type="entry name" value="Proteasome subunit beta type-1"/>
    <property type="match status" value="1"/>
</dbReference>
<protein>
    <recommendedName>
        <fullName evidence="3">proteasome endopeptidase complex</fullName>
        <ecNumber evidence="3">3.4.25.1</ecNumber>
    </recommendedName>
</protein>
<evidence type="ECO:0000256" key="1">
    <source>
        <dbReference type="ARBA" id="ARBA00001198"/>
    </source>
</evidence>
<dbReference type="CDD" id="cd03762">
    <property type="entry name" value="proteasome_beta_type_6"/>
    <property type="match status" value="1"/>
</dbReference>
<dbReference type="EC" id="3.4.25.1" evidence="3"/>
<evidence type="ECO:0000256" key="10">
    <source>
        <dbReference type="ARBA" id="ARBA00023242"/>
    </source>
</evidence>
<organism evidence="11 12">
    <name type="scientific">Rhizoclosmatium globosum</name>
    <dbReference type="NCBI Taxonomy" id="329046"/>
    <lineage>
        <taxon>Eukaryota</taxon>
        <taxon>Fungi</taxon>
        <taxon>Fungi incertae sedis</taxon>
        <taxon>Chytridiomycota</taxon>
        <taxon>Chytridiomycota incertae sedis</taxon>
        <taxon>Chytridiomycetes</taxon>
        <taxon>Chytridiales</taxon>
        <taxon>Chytriomycetaceae</taxon>
        <taxon>Rhizoclosmatium</taxon>
    </lineage>
</organism>
<keyword evidence="10" id="KW-0539">Nucleus</keyword>
<evidence type="ECO:0000313" key="11">
    <source>
        <dbReference type="EMBL" id="ORY49143.1"/>
    </source>
</evidence>
<dbReference type="SUPFAM" id="SSF56235">
    <property type="entry name" value="N-terminal nucleophile aminohydrolases (Ntn hydrolases)"/>
    <property type="match status" value="1"/>
</dbReference>
<dbReference type="Pfam" id="PF00227">
    <property type="entry name" value="Proteasome"/>
    <property type="match status" value="1"/>
</dbReference>
<gene>
    <name evidence="11" type="ORF">BCR33DRAFT_714193</name>
</gene>
<dbReference type="Proteomes" id="UP000193642">
    <property type="component" value="Unassembled WGS sequence"/>
</dbReference>
<dbReference type="PROSITE" id="PS51476">
    <property type="entry name" value="PROTEASOME_BETA_2"/>
    <property type="match status" value="1"/>
</dbReference>
<keyword evidence="7" id="KW-0378">Hydrolase</keyword>
<evidence type="ECO:0000256" key="4">
    <source>
        <dbReference type="ARBA" id="ARBA00022490"/>
    </source>
</evidence>
<dbReference type="GO" id="GO:0004298">
    <property type="term" value="F:threonine-type endopeptidase activity"/>
    <property type="evidence" value="ECO:0007669"/>
    <property type="project" value="UniProtKB-KW"/>
</dbReference>
<dbReference type="PANTHER" id="PTHR32194:SF0">
    <property type="entry name" value="ATP-DEPENDENT PROTEASE SUBUNIT HSLV"/>
    <property type="match status" value="1"/>
</dbReference>
<dbReference type="OrthoDB" id="7854943at2759"/>
<comment type="caution">
    <text evidence="11">The sequence shown here is derived from an EMBL/GenBank/DDBJ whole genome shotgun (WGS) entry which is preliminary data.</text>
</comment>
<keyword evidence="5" id="KW-0645">Protease</keyword>
<dbReference type="EMBL" id="MCGO01000010">
    <property type="protein sequence ID" value="ORY49143.1"/>
    <property type="molecule type" value="Genomic_DNA"/>
</dbReference>
<dbReference type="PRINTS" id="PR00141">
    <property type="entry name" value="PROTEASOME"/>
</dbReference>